<evidence type="ECO:0000313" key="2">
    <source>
        <dbReference type="Proteomes" id="UP000297597"/>
    </source>
</evidence>
<dbReference type="AlphaFoldDB" id="A0A4Y7RRX8"/>
<organism evidence="1 2">
    <name type="scientific">Pelotomaculum propionicicum</name>
    <dbReference type="NCBI Taxonomy" id="258475"/>
    <lineage>
        <taxon>Bacteria</taxon>
        <taxon>Bacillati</taxon>
        <taxon>Bacillota</taxon>
        <taxon>Clostridia</taxon>
        <taxon>Eubacteriales</taxon>
        <taxon>Desulfotomaculaceae</taxon>
        <taxon>Pelotomaculum</taxon>
    </lineage>
</organism>
<proteinExistence type="predicted"/>
<reference evidence="1 2" key="1">
    <citation type="journal article" date="2018" name="Environ. Microbiol.">
        <title>Novel energy conservation strategies and behaviour of Pelotomaculum schinkii driving syntrophic propionate catabolism.</title>
        <authorList>
            <person name="Hidalgo-Ahumada C.A.P."/>
            <person name="Nobu M.K."/>
            <person name="Narihiro T."/>
            <person name="Tamaki H."/>
            <person name="Liu W.T."/>
            <person name="Kamagata Y."/>
            <person name="Stams A.J.M."/>
            <person name="Imachi H."/>
            <person name="Sousa D.Z."/>
        </authorList>
    </citation>
    <scope>NUCLEOTIDE SEQUENCE [LARGE SCALE GENOMIC DNA]</scope>
    <source>
        <strain evidence="1 2">MGP</strain>
    </source>
</reference>
<dbReference type="Proteomes" id="UP000297597">
    <property type="component" value="Unassembled WGS sequence"/>
</dbReference>
<protein>
    <submittedName>
        <fullName evidence="1">Uncharacterized protein</fullName>
    </submittedName>
</protein>
<dbReference type="EMBL" id="QFFZ01000018">
    <property type="protein sequence ID" value="TEB11027.1"/>
    <property type="molecule type" value="Genomic_DNA"/>
</dbReference>
<name>A0A4Y7RRX8_9FIRM</name>
<dbReference type="RefSeq" id="WP_134213749.1">
    <property type="nucleotide sequence ID" value="NZ_QFFZ01000018.1"/>
</dbReference>
<keyword evidence="2" id="KW-1185">Reference proteome</keyword>
<evidence type="ECO:0000313" key="1">
    <source>
        <dbReference type="EMBL" id="TEB11027.1"/>
    </source>
</evidence>
<gene>
    <name evidence="1" type="ORF">Pmgp_01899</name>
</gene>
<accession>A0A4Y7RRX8</accession>
<comment type="caution">
    <text evidence="1">The sequence shown here is derived from an EMBL/GenBank/DDBJ whole genome shotgun (WGS) entry which is preliminary data.</text>
</comment>
<sequence>MLPRQKARLQEQLLLWGYPPHIVENMEVWSLLSHYNYELKKREQQMLAEQDSEYETTTLETEVEKPKQQYKGVKVPYRW</sequence>